<dbReference type="EMBL" id="FQVQ01000016">
    <property type="protein sequence ID" value="SHF70076.1"/>
    <property type="molecule type" value="Genomic_DNA"/>
</dbReference>
<protein>
    <submittedName>
        <fullName evidence="2">Methyltransferase domain-containing protein</fullName>
    </submittedName>
</protein>
<dbReference type="Proteomes" id="UP000184147">
    <property type="component" value="Unassembled WGS sequence"/>
</dbReference>
<evidence type="ECO:0000313" key="3">
    <source>
        <dbReference type="Proteomes" id="UP000184147"/>
    </source>
</evidence>
<dbReference type="InterPro" id="IPR025714">
    <property type="entry name" value="Methyltranfer_dom"/>
</dbReference>
<evidence type="ECO:0000259" key="1">
    <source>
        <dbReference type="Pfam" id="PF13847"/>
    </source>
</evidence>
<feature type="domain" description="Methyltransferase" evidence="1">
    <location>
        <begin position="51"/>
        <end position="171"/>
    </location>
</feature>
<dbReference type="Gene3D" id="3.40.50.150">
    <property type="entry name" value="Vaccinia Virus protein VP39"/>
    <property type="match status" value="1"/>
</dbReference>
<dbReference type="STRING" id="1124188.SAMN05444377_11636"/>
<sequence>MDWKKKLKWLRKRLTWNYKYAIGKWDNMGSEADRYNAIVSLIRSCAIPEPRILDLGCGYGALMQYLKPEDYSYCLGVDLSDTAILKARKQKYPKCDFRVGDIHRFTPPGTFDIILFNEVLYYLDNRTEVAVRYAGYAQPNGYMIVSLYDLKESIVADLSQEFTFVETRVVHDNDRNVVWGINLFKLFH</sequence>
<dbReference type="PANTHER" id="PTHR43861">
    <property type="entry name" value="TRANS-ACONITATE 2-METHYLTRANSFERASE-RELATED"/>
    <property type="match status" value="1"/>
</dbReference>
<dbReference type="OrthoDB" id="9789123at2"/>
<dbReference type="AlphaFoldDB" id="A0A1M5DT07"/>
<dbReference type="InterPro" id="IPR029063">
    <property type="entry name" value="SAM-dependent_MTases_sf"/>
</dbReference>
<dbReference type="CDD" id="cd02440">
    <property type="entry name" value="AdoMet_MTases"/>
    <property type="match status" value="1"/>
</dbReference>
<name>A0A1M5DT07_9FLAO</name>
<organism evidence="2 3">
    <name type="scientific">Flavobacterium fontis</name>
    <dbReference type="NCBI Taxonomy" id="1124188"/>
    <lineage>
        <taxon>Bacteria</taxon>
        <taxon>Pseudomonadati</taxon>
        <taxon>Bacteroidota</taxon>
        <taxon>Flavobacteriia</taxon>
        <taxon>Flavobacteriales</taxon>
        <taxon>Flavobacteriaceae</taxon>
        <taxon>Flavobacterium</taxon>
    </lineage>
</organism>
<reference evidence="2 3" key="1">
    <citation type="submission" date="2016-11" db="EMBL/GenBank/DDBJ databases">
        <authorList>
            <person name="Jaros S."/>
            <person name="Januszkiewicz K."/>
            <person name="Wedrychowicz H."/>
        </authorList>
    </citation>
    <scope>NUCLEOTIDE SEQUENCE [LARGE SCALE GENOMIC DNA]</scope>
    <source>
        <strain evidence="2 3">DSM 25660</strain>
    </source>
</reference>
<accession>A0A1M5DT07</accession>
<dbReference type="RefSeq" id="WP_073364832.1">
    <property type="nucleotide sequence ID" value="NZ_FQVQ01000016.1"/>
</dbReference>
<keyword evidence="2" id="KW-0808">Transferase</keyword>
<proteinExistence type="predicted"/>
<dbReference type="GO" id="GO:0032259">
    <property type="term" value="P:methylation"/>
    <property type="evidence" value="ECO:0007669"/>
    <property type="project" value="UniProtKB-KW"/>
</dbReference>
<keyword evidence="2" id="KW-0489">Methyltransferase</keyword>
<evidence type="ECO:0000313" key="2">
    <source>
        <dbReference type="EMBL" id="SHF70076.1"/>
    </source>
</evidence>
<keyword evidence="3" id="KW-1185">Reference proteome</keyword>
<dbReference type="GO" id="GO:0008168">
    <property type="term" value="F:methyltransferase activity"/>
    <property type="evidence" value="ECO:0007669"/>
    <property type="project" value="UniProtKB-KW"/>
</dbReference>
<dbReference type="SUPFAM" id="SSF53335">
    <property type="entry name" value="S-adenosyl-L-methionine-dependent methyltransferases"/>
    <property type="match status" value="1"/>
</dbReference>
<dbReference type="Pfam" id="PF13847">
    <property type="entry name" value="Methyltransf_31"/>
    <property type="match status" value="1"/>
</dbReference>
<gene>
    <name evidence="2" type="ORF">SAMN05444377_11636</name>
</gene>